<gene>
    <name evidence="1" type="ORF">HNQ61_002912</name>
</gene>
<evidence type="ECO:0000313" key="1">
    <source>
        <dbReference type="EMBL" id="MBB6071288.1"/>
    </source>
</evidence>
<sequence length="92" mass="9761">MQKIKLNLDNLTVDSFETADVRNGRGTVMGNEQPTVNGQKCGSAFDACNTGLCTGDCGETYSPDACPTYYPEYCVSADDACPSGRGCTEINC</sequence>
<dbReference type="EMBL" id="JACHIA010000007">
    <property type="protein sequence ID" value="MBB6071288.1"/>
    <property type="molecule type" value="Genomic_DNA"/>
</dbReference>
<dbReference type="Proteomes" id="UP000582837">
    <property type="component" value="Unassembled WGS sequence"/>
</dbReference>
<reference evidence="1 2" key="1">
    <citation type="submission" date="2020-08" db="EMBL/GenBank/DDBJ databases">
        <title>Genomic Encyclopedia of Type Strains, Phase IV (KMG-IV): sequencing the most valuable type-strain genomes for metagenomic binning, comparative biology and taxonomic classification.</title>
        <authorList>
            <person name="Goeker M."/>
        </authorList>
    </citation>
    <scope>NUCLEOTIDE SEQUENCE [LARGE SCALE GENOMIC DNA]</scope>
    <source>
        <strain evidence="1 2">DSM 29007</strain>
    </source>
</reference>
<dbReference type="RefSeq" id="WP_170034041.1">
    <property type="nucleotide sequence ID" value="NZ_JABDTL010000001.1"/>
</dbReference>
<keyword evidence="2" id="KW-1185">Reference proteome</keyword>
<organism evidence="1 2">
    <name type="scientific">Longimicrobium terrae</name>
    <dbReference type="NCBI Taxonomy" id="1639882"/>
    <lineage>
        <taxon>Bacteria</taxon>
        <taxon>Pseudomonadati</taxon>
        <taxon>Gemmatimonadota</taxon>
        <taxon>Longimicrobiia</taxon>
        <taxon>Longimicrobiales</taxon>
        <taxon>Longimicrobiaceae</taxon>
        <taxon>Longimicrobium</taxon>
    </lineage>
</organism>
<dbReference type="NCBIfam" id="NF038180">
    <property type="entry name" value="leader_pinensin"/>
    <property type="match status" value="1"/>
</dbReference>
<evidence type="ECO:0000313" key="2">
    <source>
        <dbReference type="Proteomes" id="UP000582837"/>
    </source>
</evidence>
<accession>A0A841H000</accession>
<comment type="caution">
    <text evidence="1">The sequence shown here is derived from an EMBL/GenBank/DDBJ whole genome shotgun (WGS) entry which is preliminary data.</text>
</comment>
<dbReference type="AlphaFoldDB" id="A0A841H000"/>
<proteinExistence type="predicted"/>
<protein>
    <submittedName>
        <fullName evidence="1">Uncharacterized protein</fullName>
    </submittedName>
</protein>
<name>A0A841H000_9BACT</name>
<dbReference type="InterPro" id="IPR059231">
    <property type="entry name" value="Leader_pinensin"/>
</dbReference>